<organism evidence="1 2">
    <name type="scientific">Desulfocicer vacuolatum DSM 3385</name>
    <dbReference type="NCBI Taxonomy" id="1121400"/>
    <lineage>
        <taxon>Bacteria</taxon>
        <taxon>Pseudomonadati</taxon>
        <taxon>Thermodesulfobacteriota</taxon>
        <taxon>Desulfobacteria</taxon>
        <taxon>Desulfobacterales</taxon>
        <taxon>Desulfobacteraceae</taxon>
        <taxon>Desulfocicer</taxon>
    </lineage>
</organism>
<dbReference type="STRING" id="1121400.SAMN02746065_12013"/>
<dbReference type="SUPFAM" id="SSF55874">
    <property type="entry name" value="ATPase domain of HSP90 chaperone/DNA topoisomerase II/histidine kinase"/>
    <property type="match status" value="1"/>
</dbReference>
<gene>
    <name evidence="1" type="ORF">SAMN02746065_12013</name>
</gene>
<dbReference type="EMBL" id="FWXY01000020">
    <property type="protein sequence ID" value="SMD00258.1"/>
    <property type="molecule type" value="Genomic_DNA"/>
</dbReference>
<proteinExistence type="predicted"/>
<dbReference type="AlphaFoldDB" id="A0A1W2DT82"/>
<dbReference type="InterPro" id="IPR036890">
    <property type="entry name" value="HATPase_C_sf"/>
</dbReference>
<evidence type="ECO:0008006" key="3">
    <source>
        <dbReference type="Google" id="ProtNLM"/>
    </source>
</evidence>
<sequence>MNSIPIPCFQGEPILDHTPRQAFRIDPEAIIDSIKQQFSHRCMCFRELGQNSADSGCTMIDIEIKYEPQQGIMVVSFRDNGCAMTLDVIKRHYLCLFDSSKEEILEAVGEFSLGRLSMFCYELTRLELITMPSQGTAYAVLIEPDLSGSVYEVPRQEGVRLIGEQHGTIVCMKIPVSGPKAFAEEVKTINKRIRKELCWITPSIHQTKVELQENGELKYSREKVNTSFGVPGEYTIQDKQGNAQVMVKMASGLGEATLSAGLSSSGTKTLSPITLCIGKIPVERPAGLPWTGQESFALRELHIILDSFYFKTNIGRNRITLDTPFVKELLPKIFQHVILNGLVRSSAILLTKRPLETYQHRKTIQIMLADVLVKSQKHKFSVPEEVLKAPFIPSYVSSKPYCLSFLDEWDKEIFFTWERPSSISMHNLLMADEPDIVCICLADLPYDFQSYIEDRYQGRIRRKENRIYVNDSETPEALEYAGRIEKKLKLRTNWPKCRRGIDNTEQLPQHLDLRIGVFCSYSGTEDKITPTYYIEEPLPTIYLNKNNPHIQNLLELLLKHSEYQKPAAHFLMREILCDENLAPPARQREAMLTTDLIYRFNTPKMPWEEEQEDEDTEISSLMEIFEEIIRL</sequence>
<keyword evidence="2" id="KW-1185">Reference proteome</keyword>
<dbReference type="OrthoDB" id="5490666at2"/>
<protein>
    <recommendedName>
        <fullName evidence="3">Histidine kinase-, DNA gyrase B-, and HSP90-like ATPase</fullName>
    </recommendedName>
</protein>
<accession>A0A1W2DT82</accession>
<evidence type="ECO:0000313" key="1">
    <source>
        <dbReference type="EMBL" id="SMD00258.1"/>
    </source>
</evidence>
<reference evidence="1 2" key="1">
    <citation type="submission" date="2017-04" db="EMBL/GenBank/DDBJ databases">
        <authorList>
            <person name="Afonso C.L."/>
            <person name="Miller P.J."/>
            <person name="Scott M.A."/>
            <person name="Spackman E."/>
            <person name="Goraichik I."/>
            <person name="Dimitrov K.M."/>
            <person name="Suarez D.L."/>
            <person name="Swayne D.E."/>
        </authorList>
    </citation>
    <scope>NUCLEOTIDE SEQUENCE [LARGE SCALE GENOMIC DNA]</scope>
    <source>
        <strain evidence="1 2">DSM 3385</strain>
    </source>
</reference>
<name>A0A1W2DT82_9BACT</name>
<evidence type="ECO:0000313" key="2">
    <source>
        <dbReference type="Proteomes" id="UP000192418"/>
    </source>
</evidence>
<dbReference type="Gene3D" id="3.30.565.10">
    <property type="entry name" value="Histidine kinase-like ATPase, C-terminal domain"/>
    <property type="match status" value="1"/>
</dbReference>
<dbReference type="RefSeq" id="WP_084070840.1">
    <property type="nucleotide sequence ID" value="NZ_FWXY01000020.1"/>
</dbReference>
<dbReference type="Proteomes" id="UP000192418">
    <property type="component" value="Unassembled WGS sequence"/>
</dbReference>